<gene>
    <name evidence="2" type="ORF">OEA66_06995</name>
</gene>
<proteinExistence type="predicted"/>
<keyword evidence="3" id="KW-1185">Reference proteome</keyword>
<feature type="region of interest" description="Disordered" evidence="1">
    <location>
        <begin position="1"/>
        <end position="24"/>
    </location>
</feature>
<evidence type="ECO:0000313" key="3">
    <source>
        <dbReference type="Proteomes" id="UP001070176"/>
    </source>
</evidence>
<dbReference type="Proteomes" id="UP001070176">
    <property type="component" value="Unassembled WGS sequence"/>
</dbReference>
<organism evidence="2 3">
    <name type="scientific">Chryseobacterium luquanense</name>
    <dbReference type="NCBI Taxonomy" id="2983766"/>
    <lineage>
        <taxon>Bacteria</taxon>
        <taxon>Pseudomonadati</taxon>
        <taxon>Bacteroidota</taxon>
        <taxon>Flavobacteriia</taxon>
        <taxon>Flavobacteriales</taxon>
        <taxon>Weeksellaceae</taxon>
        <taxon>Chryseobacterium group</taxon>
        <taxon>Chryseobacterium</taxon>
    </lineage>
</organism>
<dbReference type="EMBL" id="JAOVZV010000005">
    <property type="protein sequence ID" value="MCX8532096.1"/>
    <property type="molecule type" value="Genomic_DNA"/>
</dbReference>
<evidence type="ECO:0000313" key="2">
    <source>
        <dbReference type="EMBL" id="MCX8532096.1"/>
    </source>
</evidence>
<comment type="caution">
    <text evidence="2">The sequence shown here is derived from an EMBL/GenBank/DDBJ whole genome shotgun (WGS) entry which is preliminary data.</text>
</comment>
<reference evidence="2" key="1">
    <citation type="submission" date="2022-10" db="EMBL/GenBank/DDBJ databases">
        <title>Chryseobacterium sp. nov., a novel bacterial species.</title>
        <authorList>
            <person name="Cao Y."/>
        </authorList>
    </citation>
    <scope>NUCLEOTIDE SEQUENCE</scope>
    <source>
        <strain evidence="2">KC 927</strain>
    </source>
</reference>
<protein>
    <submittedName>
        <fullName evidence="2">Uncharacterized protein</fullName>
    </submittedName>
</protein>
<sequence>MSNLNDSNHETNVEKTSHQKRPIGNKFSQLVDGHPLLPIDCIVAESFIEKAKNGMLPFLNKNFVNYNSNGVYQVNCNLLREICEVMEENNAVKLNFTLVEIDSNHPKLDVNPRITGGMIYMVASLQSNNEQTIAENNYLIMNAKSDQTLDDLKISDQVFSEYKNLYDNGYDLKLKQYFSSPSGENTNSVVYDIADLKDTLGKVTSSKFDVHMCEVSDVLAIIEENNLGDQLNVALYEEHFASRVRQLTLVFDSGTDFYDMGSLRP</sequence>
<dbReference type="RefSeq" id="WP_267280709.1">
    <property type="nucleotide sequence ID" value="NZ_JAOVZV010000005.1"/>
</dbReference>
<feature type="compositionally biased region" description="Basic and acidic residues" evidence="1">
    <location>
        <begin position="7"/>
        <end position="17"/>
    </location>
</feature>
<evidence type="ECO:0000256" key="1">
    <source>
        <dbReference type="SAM" id="MobiDB-lite"/>
    </source>
</evidence>
<name>A0ABT3Y1Z2_9FLAO</name>
<accession>A0ABT3Y1Z2</accession>